<gene>
    <name evidence="2" type="ORF">PbJCM13498_04900</name>
</gene>
<evidence type="ECO:0000259" key="1">
    <source>
        <dbReference type="Pfam" id="PF02525"/>
    </source>
</evidence>
<evidence type="ECO:0000313" key="2">
    <source>
        <dbReference type="EMBL" id="GET31627.1"/>
    </source>
</evidence>
<sequence>MRLAIINGSPRRKKSNSKILTDHFLKGYYQGCTDEVPVRYLAGQKRTEEALSLFEQAETVIIIFPLYTDSMPGMVKEFFEEISKPGIIRPRRIGFIVQSGFPEAIHSVFVERYLAKLVKRLKREYLGTVIKGGVEGIQIMPPGMTRKLFNHFEELGRYFAGHGEFSPEIMKALRKPYTLSGRRRMMFNLLKHTGLTNYYWNTHLKKNGAWEKRFDRPYEMAGIE</sequence>
<accession>A0A5M4AW17</accession>
<dbReference type="InterPro" id="IPR029039">
    <property type="entry name" value="Flavoprotein-like_sf"/>
</dbReference>
<feature type="domain" description="Flavodoxin-like fold" evidence="1">
    <location>
        <begin position="1"/>
        <end position="88"/>
    </location>
</feature>
<dbReference type="InterPro" id="IPR003680">
    <property type="entry name" value="Flavodoxin_fold"/>
</dbReference>
<organism evidence="2 3">
    <name type="scientific">Prolixibacter bellariivorans</name>
    <dbReference type="NCBI Taxonomy" id="314319"/>
    <lineage>
        <taxon>Bacteria</taxon>
        <taxon>Pseudomonadati</taxon>
        <taxon>Bacteroidota</taxon>
        <taxon>Bacteroidia</taxon>
        <taxon>Marinilabiliales</taxon>
        <taxon>Prolixibacteraceae</taxon>
        <taxon>Prolixibacter</taxon>
    </lineage>
</organism>
<comment type="caution">
    <text evidence="2">The sequence shown here is derived from an EMBL/GenBank/DDBJ whole genome shotgun (WGS) entry which is preliminary data.</text>
</comment>
<dbReference type="AlphaFoldDB" id="A0A5M4AW17"/>
<protein>
    <recommendedName>
        <fullName evidence="1">Flavodoxin-like fold domain-containing protein</fullName>
    </recommendedName>
</protein>
<dbReference type="RefSeq" id="WP_025863759.1">
    <property type="nucleotide sequence ID" value="NZ_BLAX01000001.1"/>
</dbReference>
<reference evidence="2 3" key="1">
    <citation type="submission" date="2019-10" db="EMBL/GenBank/DDBJ databases">
        <title>Prolixibacter strains distinguished by the presence of nitrate reductase genes were adept at nitrate-dependent anaerobic corrosion of metallic iron and carbon steel.</title>
        <authorList>
            <person name="Iino T."/>
            <person name="Shono N."/>
            <person name="Ito K."/>
            <person name="Nakamura R."/>
            <person name="Sueoka K."/>
            <person name="Harayama S."/>
            <person name="Ohkuma M."/>
        </authorList>
    </citation>
    <scope>NUCLEOTIDE SEQUENCE [LARGE SCALE GENOMIC DNA]</scope>
    <source>
        <strain evidence="2 3">JCM 13498</strain>
    </source>
</reference>
<dbReference type="EMBL" id="BLAX01000001">
    <property type="protein sequence ID" value="GET31627.1"/>
    <property type="molecule type" value="Genomic_DNA"/>
</dbReference>
<dbReference type="Proteomes" id="UP000391834">
    <property type="component" value="Unassembled WGS sequence"/>
</dbReference>
<dbReference type="OrthoDB" id="9805976at2"/>
<proteinExistence type="predicted"/>
<name>A0A5M4AW17_9BACT</name>
<dbReference type="Gene3D" id="3.40.50.360">
    <property type="match status" value="1"/>
</dbReference>
<dbReference type="SUPFAM" id="SSF52218">
    <property type="entry name" value="Flavoproteins"/>
    <property type="match status" value="1"/>
</dbReference>
<dbReference type="Pfam" id="PF02525">
    <property type="entry name" value="Flavodoxin_2"/>
    <property type="match status" value="1"/>
</dbReference>
<keyword evidence="3" id="KW-1185">Reference proteome</keyword>
<evidence type="ECO:0000313" key="3">
    <source>
        <dbReference type="Proteomes" id="UP000391834"/>
    </source>
</evidence>